<dbReference type="Pfam" id="PF13683">
    <property type="entry name" value="rve_3"/>
    <property type="match status" value="1"/>
</dbReference>
<dbReference type="AlphaFoldDB" id="A0A518EUX3"/>
<feature type="domain" description="Integrase catalytic" evidence="1">
    <location>
        <begin position="8"/>
        <end position="62"/>
    </location>
</feature>
<reference evidence="2 3" key="1">
    <citation type="submission" date="2019-02" db="EMBL/GenBank/DDBJ databases">
        <title>Deep-cultivation of Planctomycetes and their phenomic and genomic characterization uncovers novel biology.</title>
        <authorList>
            <person name="Wiegand S."/>
            <person name="Jogler M."/>
            <person name="Boedeker C."/>
            <person name="Pinto D."/>
            <person name="Vollmers J."/>
            <person name="Rivas-Marin E."/>
            <person name="Kohn T."/>
            <person name="Peeters S.H."/>
            <person name="Heuer A."/>
            <person name="Rast P."/>
            <person name="Oberbeckmann S."/>
            <person name="Bunk B."/>
            <person name="Jeske O."/>
            <person name="Meyerdierks A."/>
            <person name="Storesund J.E."/>
            <person name="Kallscheuer N."/>
            <person name="Luecker S."/>
            <person name="Lage O.M."/>
            <person name="Pohl T."/>
            <person name="Merkel B.J."/>
            <person name="Hornburger P."/>
            <person name="Mueller R.-W."/>
            <person name="Bruemmer F."/>
            <person name="Labrenz M."/>
            <person name="Spormann A.M."/>
            <person name="Op den Camp H."/>
            <person name="Overmann J."/>
            <person name="Amann R."/>
            <person name="Jetten M.S.M."/>
            <person name="Mascher T."/>
            <person name="Medema M.H."/>
            <person name="Devos D.P."/>
            <person name="Kaster A.-K."/>
            <person name="Ovreas L."/>
            <person name="Rohde M."/>
            <person name="Galperin M.Y."/>
            <person name="Jogler C."/>
        </authorList>
    </citation>
    <scope>NUCLEOTIDE SEQUENCE [LARGE SCALE GENOMIC DNA]</scope>
    <source>
        <strain evidence="2 3">Poly30</strain>
    </source>
</reference>
<accession>A0A518EUX3</accession>
<gene>
    <name evidence="2" type="ORF">Poly30_33910</name>
</gene>
<protein>
    <recommendedName>
        <fullName evidence="1">Integrase catalytic domain-containing protein</fullName>
    </recommendedName>
</protein>
<dbReference type="RefSeq" id="WP_419190278.1">
    <property type="nucleotide sequence ID" value="NZ_CP036434.1"/>
</dbReference>
<evidence type="ECO:0000313" key="2">
    <source>
        <dbReference type="EMBL" id="QDV07858.1"/>
    </source>
</evidence>
<sequence>MEVLSVSDDNAHSEALFRTVKYCSRAPKGRFVSLEAAAQWADEFVQWYNYEHKHSAIRFVTPADRHDGKDGAILQKRKAVMEEAKKRNPNRWSGDTRNLTPIVHVTLHPPVDHPQEAPAA</sequence>
<dbReference type="GO" id="GO:0015074">
    <property type="term" value="P:DNA integration"/>
    <property type="evidence" value="ECO:0007669"/>
    <property type="project" value="InterPro"/>
</dbReference>
<dbReference type="Proteomes" id="UP000320390">
    <property type="component" value="Chromosome"/>
</dbReference>
<dbReference type="EMBL" id="CP036434">
    <property type="protein sequence ID" value="QDV07858.1"/>
    <property type="molecule type" value="Genomic_DNA"/>
</dbReference>
<dbReference type="InterPro" id="IPR012337">
    <property type="entry name" value="RNaseH-like_sf"/>
</dbReference>
<evidence type="ECO:0000313" key="3">
    <source>
        <dbReference type="Proteomes" id="UP000320390"/>
    </source>
</evidence>
<dbReference type="SUPFAM" id="SSF53098">
    <property type="entry name" value="Ribonuclease H-like"/>
    <property type="match status" value="1"/>
</dbReference>
<evidence type="ECO:0000259" key="1">
    <source>
        <dbReference type="Pfam" id="PF13683"/>
    </source>
</evidence>
<name>A0A518EUX3_9BACT</name>
<keyword evidence="3" id="KW-1185">Reference proteome</keyword>
<proteinExistence type="predicted"/>
<organism evidence="2 3">
    <name type="scientific">Saltatorellus ferox</name>
    <dbReference type="NCBI Taxonomy" id="2528018"/>
    <lineage>
        <taxon>Bacteria</taxon>
        <taxon>Pseudomonadati</taxon>
        <taxon>Planctomycetota</taxon>
        <taxon>Planctomycetia</taxon>
        <taxon>Planctomycetia incertae sedis</taxon>
        <taxon>Saltatorellus</taxon>
    </lineage>
</organism>
<dbReference type="InterPro" id="IPR001584">
    <property type="entry name" value="Integrase_cat-core"/>
</dbReference>